<evidence type="ECO:0000256" key="1">
    <source>
        <dbReference type="ARBA" id="ARBA00004141"/>
    </source>
</evidence>
<dbReference type="AlphaFoldDB" id="A0AAE0WSN8"/>
<evidence type="ECO:0000259" key="8">
    <source>
        <dbReference type="Pfam" id="PF20684"/>
    </source>
</evidence>
<feature type="transmembrane region" description="Helical" evidence="7">
    <location>
        <begin position="236"/>
        <end position="256"/>
    </location>
</feature>
<comment type="caution">
    <text evidence="9">The sequence shown here is derived from an EMBL/GenBank/DDBJ whole genome shotgun (WGS) entry which is preliminary data.</text>
</comment>
<organism evidence="9 10">
    <name type="scientific">Recurvomyces mirabilis</name>
    <dbReference type="NCBI Taxonomy" id="574656"/>
    <lineage>
        <taxon>Eukaryota</taxon>
        <taxon>Fungi</taxon>
        <taxon>Dikarya</taxon>
        <taxon>Ascomycota</taxon>
        <taxon>Pezizomycotina</taxon>
        <taxon>Dothideomycetes</taxon>
        <taxon>Dothideomycetidae</taxon>
        <taxon>Mycosphaerellales</taxon>
        <taxon>Teratosphaeriaceae</taxon>
        <taxon>Recurvomyces</taxon>
    </lineage>
</organism>
<sequence>MNTNPVPDLNSPYCKANNVAEVLGVTGAFLGAALISVILRTYVRISMLKILGPDDYVMIMAALMAIGVFVCFVGETHWGIGRHNACLLPIDMLMQSEWEFAHGILVVTGVVLVKISIALFLLRLASRKSWKIFLWCAIVAASFKPALRADPATKCFSGKTYGFIGLFNSIINIITDVLFAVLPIPIIIKLQINLRAKITLMFILSLGFMACAAGIVKANLQTKFINQPDSMWHDSFNVWNMIELCLGILAASLPSLKPLFARFIETTRTALGISSASRSRSKQQQQQQPANSSPAYNSQQSDGRGGWKRRNDLHEFHEMMADVPRKDYDKSLMTTSLDAFVPEDQDANEIHHVVKPKRAYNVRISGGRLSPDRDRSYPSSHTLSRSESQERLREPWPAVYKSFDISRTTEFR</sequence>
<dbReference type="Pfam" id="PF20684">
    <property type="entry name" value="Fung_rhodopsin"/>
    <property type="match status" value="1"/>
</dbReference>
<dbReference type="EMBL" id="JAUTXT010000007">
    <property type="protein sequence ID" value="KAK3677340.1"/>
    <property type="molecule type" value="Genomic_DNA"/>
</dbReference>
<reference evidence="9" key="1">
    <citation type="submission" date="2023-07" db="EMBL/GenBank/DDBJ databases">
        <title>Black Yeasts Isolated from many extreme environments.</title>
        <authorList>
            <person name="Coleine C."/>
            <person name="Stajich J.E."/>
            <person name="Selbmann L."/>
        </authorList>
    </citation>
    <scope>NUCLEOTIDE SEQUENCE</scope>
    <source>
        <strain evidence="9">CCFEE 5485</strain>
    </source>
</reference>
<evidence type="ECO:0000256" key="3">
    <source>
        <dbReference type="ARBA" id="ARBA00022989"/>
    </source>
</evidence>
<evidence type="ECO:0000313" key="10">
    <source>
        <dbReference type="Proteomes" id="UP001274830"/>
    </source>
</evidence>
<dbReference type="InterPro" id="IPR052337">
    <property type="entry name" value="SAT4-like"/>
</dbReference>
<comment type="similarity">
    <text evidence="5">Belongs to the SAT4 family.</text>
</comment>
<evidence type="ECO:0000256" key="7">
    <source>
        <dbReference type="SAM" id="Phobius"/>
    </source>
</evidence>
<feature type="compositionally biased region" description="Polar residues" evidence="6">
    <location>
        <begin position="377"/>
        <end position="386"/>
    </location>
</feature>
<dbReference type="Proteomes" id="UP001274830">
    <property type="component" value="Unassembled WGS sequence"/>
</dbReference>
<keyword evidence="3 7" id="KW-1133">Transmembrane helix</keyword>
<feature type="region of interest" description="Disordered" evidence="6">
    <location>
        <begin position="274"/>
        <end position="309"/>
    </location>
</feature>
<feature type="domain" description="Rhodopsin" evidence="8">
    <location>
        <begin position="39"/>
        <end position="262"/>
    </location>
</feature>
<dbReference type="PANTHER" id="PTHR33048">
    <property type="entry name" value="PTH11-LIKE INTEGRAL MEMBRANE PROTEIN (AFU_ORTHOLOGUE AFUA_5G11245)"/>
    <property type="match status" value="1"/>
</dbReference>
<name>A0AAE0WSN8_9PEZI</name>
<keyword evidence="10" id="KW-1185">Reference proteome</keyword>
<gene>
    <name evidence="9" type="ORF">LTR78_002878</name>
</gene>
<evidence type="ECO:0000256" key="4">
    <source>
        <dbReference type="ARBA" id="ARBA00023136"/>
    </source>
</evidence>
<feature type="transmembrane region" description="Helical" evidence="7">
    <location>
        <begin position="198"/>
        <end position="216"/>
    </location>
</feature>
<dbReference type="PANTHER" id="PTHR33048:SF167">
    <property type="entry name" value="INTEGRAL MEMBRANE PROTEIN"/>
    <property type="match status" value="1"/>
</dbReference>
<evidence type="ECO:0000256" key="2">
    <source>
        <dbReference type="ARBA" id="ARBA00022692"/>
    </source>
</evidence>
<evidence type="ECO:0000313" key="9">
    <source>
        <dbReference type="EMBL" id="KAK3677340.1"/>
    </source>
</evidence>
<keyword evidence="4 7" id="KW-0472">Membrane</keyword>
<protein>
    <recommendedName>
        <fullName evidence="8">Rhodopsin domain-containing protein</fullName>
    </recommendedName>
</protein>
<evidence type="ECO:0000256" key="5">
    <source>
        <dbReference type="ARBA" id="ARBA00038359"/>
    </source>
</evidence>
<dbReference type="InterPro" id="IPR049326">
    <property type="entry name" value="Rhodopsin_dom_fungi"/>
</dbReference>
<feature type="transmembrane region" description="Helical" evidence="7">
    <location>
        <begin position="161"/>
        <end position="186"/>
    </location>
</feature>
<feature type="region of interest" description="Disordered" evidence="6">
    <location>
        <begin position="364"/>
        <end position="391"/>
    </location>
</feature>
<feature type="transmembrane region" description="Helical" evidence="7">
    <location>
        <begin position="100"/>
        <end position="125"/>
    </location>
</feature>
<keyword evidence="2 7" id="KW-0812">Transmembrane</keyword>
<feature type="transmembrane region" description="Helical" evidence="7">
    <location>
        <begin position="20"/>
        <end position="43"/>
    </location>
</feature>
<accession>A0AAE0WSN8</accession>
<comment type="subcellular location">
    <subcellularLocation>
        <location evidence="1">Membrane</location>
        <topology evidence="1">Multi-pass membrane protein</topology>
    </subcellularLocation>
</comment>
<dbReference type="GO" id="GO:0016020">
    <property type="term" value="C:membrane"/>
    <property type="evidence" value="ECO:0007669"/>
    <property type="project" value="UniProtKB-SubCell"/>
</dbReference>
<proteinExistence type="inferred from homology"/>
<evidence type="ECO:0000256" key="6">
    <source>
        <dbReference type="SAM" id="MobiDB-lite"/>
    </source>
</evidence>
<feature type="compositionally biased region" description="Low complexity" evidence="6">
    <location>
        <begin position="274"/>
        <end position="294"/>
    </location>
</feature>
<feature type="transmembrane region" description="Helical" evidence="7">
    <location>
        <begin position="55"/>
        <end position="80"/>
    </location>
</feature>